<sequence>MRYILYPPFLVVPEETDFSAAWESFCLKLLKLDLGTNDIEKRNPPESGVDLYFPDKKIAFQCKSIYDRNHRINKKKIKNSIDSAIKIKNSLPWDEYIVCCNENITGDFSKQLKESYSNIDIKVRGKDYWTFLCEKFSRQVERNFRTLLPLSKRTIINHSNFVLSNSYSSLKDKFDSELIKILIYSYEHDKVYAIEIPKTLNLNELNKLLMDLFNLRRIYSENHGNFDIVQSIIVDDIEYNTKPENENVTLDSLGITDNSIISYKLKIVFPNFDLEFDKLMFNDGNKCENQSKESIIKTIFKDFDKTIGMYKNGK</sequence>
<name>A0AAU8NF05_9BACL</name>
<proteinExistence type="predicted"/>
<accession>A0AAU8NF05</accession>
<evidence type="ECO:0008006" key="2">
    <source>
        <dbReference type="Google" id="ProtNLM"/>
    </source>
</evidence>
<organism evidence="1">
    <name type="scientific">Paenibacillus sp. AN1007</name>
    <dbReference type="NCBI Taxonomy" id="3151385"/>
    <lineage>
        <taxon>Bacteria</taxon>
        <taxon>Bacillati</taxon>
        <taxon>Bacillota</taxon>
        <taxon>Bacilli</taxon>
        <taxon>Bacillales</taxon>
        <taxon>Paenibacillaceae</taxon>
        <taxon>Paenibacillus</taxon>
    </lineage>
</organism>
<protein>
    <recommendedName>
        <fullName evidence="2">Restriction endonuclease type IV Mrr domain-containing protein</fullName>
    </recommendedName>
</protein>
<evidence type="ECO:0000313" key="1">
    <source>
        <dbReference type="EMBL" id="XCP95929.1"/>
    </source>
</evidence>
<reference evidence="1" key="1">
    <citation type="submission" date="2024-05" db="EMBL/GenBank/DDBJ databases">
        <title>Draft genome assemblies of 36 bacteria isolated from hibernating arctic ground squirrels.</title>
        <authorList>
            <person name="McKee H."/>
            <person name="Mullen L."/>
            <person name="Drown D.M."/>
            <person name="Duddleston K.N."/>
        </authorList>
    </citation>
    <scope>NUCLEOTIDE SEQUENCE</scope>
    <source>
        <strain evidence="1">AN1007</strain>
    </source>
</reference>
<dbReference type="EMBL" id="CP159992">
    <property type="protein sequence ID" value="XCP95929.1"/>
    <property type="molecule type" value="Genomic_DNA"/>
</dbReference>
<dbReference type="RefSeq" id="WP_342552328.1">
    <property type="nucleotide sequence ID" value="NZ_CP159992.1"/>
</dbReference>
<gene>
    <name evidence="1" type="ORF">ABXS70_04210</name>
</gene>
<dbReference type="AlphaFoldDB" id="A0AAU8NF05"/>